<proteinExistence type="predicted"/>
<reference evidence="1 2" key="1">
    <citation type="journal article" date="2023" name="Arcadia Sci">
        <title>De novo assembly of a long-read Amblyomma americanum tick genome.</title>
        <authorList>
            <person name="Chou S."/>
            <person name="Poskanzer K.E."/>
            <person name="Rollins M."/>
            <person name="Thuy-Boun P.S."/>
        </authorList>
    </citation>
    <scope>NUCLEOTIDE SEQUENCE [LARGE SCALE GENOMIC DNA]</scope>
    <source>
        <strain evidence="1">F_SG_1</strain>
        <tissue evidence="1">Salivary glands</tissue>
    </source>
</reference>
<protein>
    <submittedName>
        <fullName evidence="1">Uncharacterized protein</fullName>
    </submittedName>
</protein>
<name>A0AAQ4E395_AMBAM</name>
<evidence type="ECO:0000313" key="2">
    <source>
        <dbReference type="Proteomes" id="UP001321473"/>
    </source>
</evidence>
<keyword evidence="2" id="KW-1185">Reference proteome</keyword>
<evidence type="ECO:0000313" key="1">
    <source>
        <dbReference type="EMBL" id="KAK8769176.1"/>
    </source>
</evidence>
<organism evidence="1 2">
    <name type="scientific">Amblyomma americanum</name>
    <name type="common">Lone star tick</name>
    <dbReference type="NCBI Taxonomy" id="6943"/>
    <lineage>
        <taxon>Eukaryota</taxon>
        <taxon>Metazoa</taxon>
        <taxon>Ecdysozoa</taxon>
        <taxon>Arthropoda</taxon>
        <taxon>Chelicerata</taxon>
        <taxon>Arachnida</taxon>
        <taxon>Acari</taxon>
        <taxon>Parasitiformes</taxon>
        <taxon>Ixodida</taxon>
        <taxon>Ixodoidea</taxon>
        <taxon>Ixodidae</taxon>
        <taxon>Amblyomminae</taxon>
        <taxon>Amblyomma</taxon>
    </lineage>
</organism>
<dbReference type="Proteomes" id="UP001321473">
    <property type="component" value="Unassembled WGS sequence"/>
</dbReference>
<gene>
    <name evidence="1" type="ORF">V5799_014365</name>
</gene>
<dbReference type="AlphaFoldDB" id="A0AAQ4E395"/>
<accession>A0AAQ4E395</accession>
<dbReference type="EMBL" id="JARKHS020022990">
    <property type="protein sequence ID" value="KAK8769176.1"/>
    <property type="molecule type" value="Genomic_DNA"/>
</dbReference>
<comment type="caution">
    <text evidence="1">The sequence shown here is derived from an EMBL/GenBank/DDBJ whole genome shotgun (WGS) entry which is preliminary data.</text>
</comment>
<sequence>MPNDRVTEQRLKAAKTRELVRTRVPPFCVFLTLRHLNKCFRQIRHIGGLVLHATCLSVKCCDWRGVLRVKRWTVWRSQFLSLLADAASEIVNLLPKSARARRKVHHGRN</sequence>